<name>A0ABQ9EK64_TEGGR</name>
<evidence type="ECO:0000313" key="2">
    <source>
        <dbReference type="EMBL" id="KAJ8303628.1"/>
    </source>
</evidence>
<organism evidence="2 3">
    <name type="scientific">Tegillarca granosa</name>
    <name type="common">Malaysian cockle</name>
    <name type="synonym">Anadara granosa</name>
    <dbReference type="NCBI Taxonomy" id="220873"/>
    <lineage>
        <taxon>Eukaryota</taxon>
        <taxon>Metazoa</taxon>
        <taxon>Spiralia</taxon>
        <taxon>Lophotrochozoa</taxon>
        <taxon>Mollusca</taxon>
        <taxon>Bivalvia</taxon>
        <taxon>Autobranchia</taxon>
        <taxon>Pteriomorphia</taxon>
        <taxon>Arcoida</taxon>
        <taxon>Arcoidea</taxon>
        <taxon>Arcidae</taxon>
        <taxon>Tegillarca</taxon>
    </lineage>
</organism>
<dbReference type="EMBL" id="JARBDR010000917">
    <property type="protein sequence ID" value="KAJ8303628.1"/>
    <property type="molecule type" value="Genomic_DNA"/>
</dbReference>
<keyword evidence="3" id="KW-1185">Reference proteome</keyword>
<reference evidence="2 3" key="1">
    <citation type="submission" date="2022-12" db="EMBL/GenBank/DDBJ databases">
        <title>Chromosome-level genome of Tegillarca granosa.</title>
        <authorList>
            <person name="Kim J."/>
        </authorList>
    </citation>
    <scope>NUCLEOTIDE SEQUENCE [LARGE SCALE GENOMIC DNA]</scope>
    <source>
        <strain evidence="2">Teg-2019</strain>
        <tissue evidence="2">Adductor muscle</tissue>
    </source>
</reference>
<keyword evidence="1" id="KW-1133">Transmembrane helix</keyword>
<gene>
    <name evidence="2" type="ORF">KUTeg_020024</name>
</gene>
<protein>
    <recommendedName>
        <fullName evidence="4">NADH dehydrogenase subunit 4L</fullName>
    </recommendedName>
</protein>
<keyword evidence="1" id="KW-0472">Membrane</keyword>
<dbReference type="Proteomes" id="UP001217089">
    <property type="component" value="Unassembled WGS sequence"/>
</dbReference>
<evidence type="ECO:0000256" key="1">
    <source>
        <dbReference type="SAM" id="Phobius"/>
    </source>
</evidence>
<feature type="transmembrane region" description="Helical" evidence="1">
    <location>
        <begin position="6"/>
        <end position="27"/>
    </location>
</feature>
<feature type="transmembrane region" description="Helical" evidence="1">
    <location>
        <begin position="34"/>
        <end position="51"/>
    </location>
</feature>
<keyword evidence="1" id="KW-0812">Transmembrane</keyword>
<evidence type="ECO:0000313" key="3">
    <source>
        <dbReference type="Proteomes" id="UP001217089"/>
    </source>
</evidence>
<evidence type="ECO:0008006" key="4">
    <source>
        <dbReference type="Google" id="ProtNLM"/>
    </source>
</evidence>
<sequence length="94" mass="10827">MVNENVLIIIFGIFVTMAGYIILLVNLINNINNFLARWLFVGCFIMSGLSYDLEFIFSQKCYNGLFVICSSVYLMEELLKMNVNLSFKFTTTDI</sequence>
<proteinExistence type="predicted"/>
<accession>A0ABQ9EK64</accession>
<comment type="caution">
    <text evidence="2">The sequence shown here is derived from an EMBL/GenBank/DDBJ whole genome shotgun (WGS) entry which is preliminary data.</text>
</comment>